<evidence type="ECO:0000256" key="10">
    <source>
        <dbReference type="RuleBase" id="RU000454"/>
    </source>
</evidence>
<gene>
    <name evidence="13" type="ORF">DM01DRAFT_1328963</name>
</gene>
<evidence type="ECO:0000313" key="14">
    <source>
        <dbReference type="Proteomes" id="UP000242146"/>
    </source>
</evidence>
<evidence type="ECO:0000256" key="1">
    <source>
        <dbReference type="ARBA" id="ARBA00007447"/>
    </source>
</evidence>
<dbReference type="PANTHER" id="PTHR47966:SF51">
    <property type="entry name" value="BETA-SITE APP-CLEAVING ENZYME, ISOFORM A-RELATED"/>
    <property type="match status" value="1"/>
</dbReference>
<feature type="signal peptide" evidence="11">
    <location>
        <begin position="1"/>
        <end position="26"/>
    </location>
</feature>
<organism evidence="13 14">
    <name type="scientific">Hesseltinella vesiculosa</name>
    <dbReference type="NCBI Taxonomy" id="101127"/>
    <lineage>
        <taxon>Eukaryota</taxon>
        <taxon>Fungi</taxon>
        <taxon>Fungi incertae sedis</taxon>
        <taxon>Mucoromycota</taxon>
        <taxon>Mucoromycotina</taxon>
        <taxon>Mucoromycetes</taxon>
        <taxon>Mucorales</taxon>
        <taxon>Cunninghamellaceae</taxon>
        <taxon>Hesseltinella</taxon>
    </lineage>
</organism>
<evidence type="ECO:0000256" key="8">
    <source>
        <dbReference type="PIRSR" id="PIRSR601461-1"/>
    </source>
</evidence>
<evidence type="ECO:0000256" key="4">
    <source>
        <dbReference type="ARBA" id="ARBA00022750"/>
    </source>
</evidence>
<keyword evidence="2 10" id="KW-0645">Protease</keyword>
<dbReference type="Gene3D" id="2.40.70.10">
    <property type="entry name" value="Acid Proteases"/>
    <property type="match status" value="2"/>
</dbReference>
<keyword evidence="7 9" id="KW-1015">Disulfide bond</keyword>
<feature type="disulfide bond" evidence="9">
    <location>
        <begin position="316"/>
        <end position="354"/>
    </location>
</feature>
<accession>A0A1X2G4I5</accession>
<feature type="active site" evidence="8">
    <location>
        <position position="281"/>
    </location>
</feature>
<dbReference type="GO" id="GO:0004190">
    <property type="term" value="F:aspartic-type endopeptidase activity"/>
    <property type="evidence" value="ECO:0007669"/>
    <property type="project" value="UniProtKB-KW"/>
</dbReference>
<evidence type="ECO:0000256" key="11">
    <source>
        <dbReference type="SAM" id="SignalP"/>
    </source>
</evidence>
<dbReference type="InterPro" id="IPR033121">
    <property type="entry name" value="PEPTIDASE_A1"/>
</dbReference>
<dbReference type="FunFam" id="2.40.70.10:FF:000008">
    <property type="entry name" value="Cathepsin D"/>
    <property type="match status" value="1"/>
</dbReference>
<evidence type="ECO:0000313" key="13">
    <source>
        <dbReference type="EMBL" id="ORX44789.1"/>
    </source>
</evidence>
<dbReference type="EMBL" id="MCGT01000046">
    <property type="protein sequence ID" value="ORX44789.1"/>
    <property type="molecule type" value="Genomic_DNA"/>
</dbReference>
<keyword evidence="4 10" id="KW-0064">Aspartyl protease</keyword>
<keyword evidence="5 10" id="KW-0378">Hydrolase</keyword>
<dbReference type="InterPro" id="IPR034164">
    <property type="entry name" value="Pepsin-like_dom"/>
</dbReference>
<dbReference type="InterPro" id="IPR001969">
    <property type="entry name" value="Aspartic_peptidase_AS"/>
</dbReference>
<dbReference type="STRING" id="101127.A0A1X2G4I5"/>
<dbReference type="AlphaFoldDB" id="A0A1X2G4I5"/>
<dbReference type="PROSITE" id="PS51767">
    <property type="entry name" value="PEPTIDASE_A1"/>
    <property type="match status" value="1"/>
</dbReference>
<protein>
    <submittedName>
        <fullName evidence="13">Acid protease</fullName>
    </submittedName>
</protein>
<dbReference type="PROSITE" id="PS00141">
    <property type="entry name" value="ASP_PROTEASE"/>
    <property type="match status" value="2"/>
</dbReference>
<dbReference type="PRINTS" id="PR00792">
    <property type="entry name" value="PEPSIN"/>
</dbReference>
<dbReference type="PANTHER" id="PTHR47966">
    <property type="entry name" value="BETA-SITE APP-CLEAVING ENZYME, ISOFORM A-RELATED"/>
    <property type="match status" value="1"/>
</dbReference>
<keyword evidence="14" id="KW-1185">Reference proteome</keyword>
<proteinExistence type="inferred from homology"/>
<evidence type="ECO:0000259" key="12">
    <source>
        <dbReference type="PROSITE" id="PS51767"/>
    </source>
</evidence>
<feature type="chain" id="PRO_5012055406" evidence="11">
    <location>
        <begin position="27"/>
        <end position="403"/>
    </location>
</feature>
<dbReference type="InterPro" id="IPR001461">
    <property type="entry name" value="Aspartic_peptidase_A1"/>
</dbReference>
<feature type="disulfide bond" evidence="9">
    <location>
        <begin position="107"/>
        <end position="112"/>
    </location>
</feature>
<evidence type="ECO:0000256" key="7">
    <source>
        <dbReference type="ARBA" id="ARBA00023157"/>
    </source>
</evidence>
<evidence type="ECO:0000256" key="9">
    <source>
        <dbReference type="PIRSR" id="PIRSR601461-2"/>
    </source>
</evidence>
<comment type="similarity">
    <text evidence="1 10">Belongs to the peptidase A1 family.</text>
</comment>
<keyword evidence="6" id="KW-0865">Zymogen</keyword>
<name>A0A1X2G4I5_9FUNG</name>
<sequence>MMLALKQFSYPWMLVSILVTTTTTHARPFPDQPTNNSAHSNSAPLKIKLKTESSPLGQSYAISKVPQVSYQHGSGYYGEIHIGEPPQPFQVVFDTGSADVWVVSSTCESNSCQHHQNYNRRLSASHEPLGLEDEDDDDEQVFMDVNYGTGHIRAVLNRDTIQVAGLELEDQVVGEAIAISNDFMGTPFDGIFGLGLASLSSSHHPPPFYSMMSSRMLDSPLFAMYIQSRGGEIDFGGMDLSRFSGPMMFTPLVDTEYWAIQLQKIRLGNMAKMGNRRAIVDSGTTLIIVTPEDAEKIHGAIDGAVDNGDSTWSVPCNAASLLPPLIFELEDGVELVLPGNQYVLSQLQPSKTMCLSGISGQSLDYEEKTWILGDVFMRHYYTVFDYGNRRIGFGLAASDPLYT</sequence>
<dbReference type="InterPro" id="IPR021109">
    <property type="entry name" value="Peptidase_aspartic_dom_sf"/>
</dbReference>
<evidence type="ECO:0000256" key="2">
    <source>
        <dbReference type="ARBA" id="ARBA00022670"/>
    </source>
</evidence>
<reference evidence="13 14" key="1">
    <citation type="submission" date="2016-07" db="EMBL/GenBank/DDBJ databases">
        <title>Pervasive Adenine N6-methylation of Active Genes in Fungi.</title>
        <authorList>
            <consortium name="DOE Joint Genome Institute"/>
            <person name="Mondo S.J."/>
            <person name="Dannebaum R.O."/>
            <person name="Kuo R.C."/>
            <person name="Labutti K."/>
            <person name="Haridas S."/>
            <person name="Kuo A."/>
            <person name="Salamov A."/>
            <person name="Ahrendt S.R."/>
            <person name="Lipzen A."/>
            <person name="Sullivan W."/>
            <person name="Andreopoulos W.B."/>
            <person name="Clum A."/>
            <person name="Lindquist E."/>
            <person name="Daum C."/>
            <person name="Ramamoorthy G.K."/>
            <person name="Gryganskyi A."/>
            <person name="Culley D."/>
            <person name="Magnuson J.K."/>
            <person name="James T.Y."/>
            <person name="O'Malley M.A."/>
            <person name="Stajich J.E."/>
            <person name="Spatafora J.W."/>
            <person name="Visel A."/>
            <person name="Grigoriev I.V."/>
        </authorList>
    </citation>
    <scope>NUCLEOTIDE SEQUENCE [LARGE SCALE GENOMIC DNA]</scope>
    <source>
        <strain evidence="13 14">NRRL 3301</strain>
    </source>
</reference>
<dbReference type="SUPFAM" id="SSF50630">
    <property type="entry name" value="Acid proteases"/>
    <property type="match status" value="1"/>
</dbReference>
<evidence type="ECO:0000256" key="3">
    <source>
        <dbReference type="ARBA" id="ARBA00022729"/>
    </source>
</evidence>
<comment type="caution">
    <text evidence="13">The sequence shown here is derived from an EMBL/GenBank/DDBJ whole genome shotgun (WGS) entry which is preliminary data.</text>
</comment>
<dbReference type="Pfam" id="PF00026">
    <property type="entry name" value="Asp"/>
    <property type="match status" value="1"/>
</dbReference>
<evidence type="ECO:0000256" key="5">
    <source>
        <dbReference type="ARBA" id="ARBA00022801"/>
    </source>
</evidence>
<dbReference type="GO" id="GO:0006508">
    <property type="term" value="P:proteolysis"/>
    <property type="evidence" value="ECO:0007669"/>
    <property type="project" value="UniProtKB-KW"/>
</dbReference>
<keyword evidence="3 11" id="KW-0732">Signal</keyword>
<feature type="active site" evidence="8">
    <location>
        <position position="94"/>
    </location>
</feature>
<evidence type="ECO:0000256" key="6">
    <source>
        <dbReference type="ARBA" id="ARBA00023145"/>
    </source>
</evidence>
<dbReference type="Proteomes" id="UP000242146">
    <property type="component" value="Unassembled WGS sequence"/>
</dbReference>
<dbReference type="OrthoDB" id="15189at2759"/>
<feature type="domain" description="Peptidase A1" evidence="12">
    <location>
        <begin position="76"/>
        <end position="394"/>
    </location>
</feature>
<dbReference type="CDD" id="cd05471">
    <property type="entry name" value="pepsin_like"/>
    <property type="match status" value="1"/>
</dbReference>